<dbReference type="CDD" id="cd01043">
    <property type="entry name" value="DPS"/>
    <property type="match status" value="1"/>
</dbReference>
<reference evidence="4 5" key="1">
    <citation type="submission" date="2015-12" db="EMBL/GenBank/DDBJ databases">
        <title>Draft Genome Sequence of Olsenella scatoligenes SK9K4T; a Producer of 3-Methylindole- (skatole) and 4-Methylphenol- (p-cresol) Isolated from Pig Feces.</title>
        <authorList>
            <person name="Li X."/>
            <person name="Borg B."/>
            <person name="Canibe N."/>
        </authorList>
    </citation>
    <scope>NUCLEOTIDE SEQUENCE [LARGE SCALE GENOMIC DNA]</scope>
    <source>
        <strain evidence="4 5">SK9K4</strain>
    </source>
</reference>
<dbReference type="SUPFAM" id="SSF47240">
    <property type="entry name" value="Ferritin-like"/>
    <property type="match status" value="1"/>
</dbReference>
<evidence type="ECO:0000313" key="5">
    <source>
        <dbReference type="Proteomes" id="UP000054078"/>
    </source>
</evidence>
<dbReference type="STRING" id="1299998.AUL39_04340"/>
<dbReference type="InterPro" id="IPR008331">
    <property type="entry name" value="Ferritin_DPS_dom"/>
</dbReference>
<protein>
    <submittedName>
        <fullName evidence="4">DNA starvation/stationary phase protection protein</fullName>
    </submittedName>
</protein>
<dbReference type="GO" id="GO:0008199">
    <property type="term" value="F:ferric iron binding"/>
    <property type="evidence" value="ECO:0007669"/>
    <property type="project" value="InterPro"/>
</dbReference>
<dbReference type="InterPro" id="IPR009078">
    <property type="entry name" value="Ferritin-like_SF"/>
</dbReference>
<dbReference type="InterPro" id="IPR023188">
    <property type="entry name" value="DPS_DNA-bd_CS"/>
</dbReference>
<proteinExistence type="inferred from homology"/>
<dbReference type="PROSITE" id="PS00818">
    <property type="entry name" value="DPS_1"/>
    <property type="match status" value="1"/>
</dbReference>
<sequence>MESKLNHLLANVTVEYHKLQNLHWYISGSDFFQVHAKLEELYDGLLPIVDDVAETILQQGGKPIASLGEVLSTASIKERDDSPVRSAQVFEIVLADFSALLDEVTAIKVAADEENNHLVSALMDDYIASLSKTIWMIRQQRA</sequence>
<name>A0A100YXJ1_TRASO</name>
<evidence type="ECO:0000313" key="4">
    <source>
        <dbReference type="EMBL" id="KUH59536.1"/>
    </source>
</evidence>
<dbReference type="InterPro" id="IPR012347">
    <property type="entry name" value="Ferritin-like"/>
</dbReference>
<accession>A0A100YXJ1</accession>
<evidence type="ECO:0000256" key="1">
    <source>
        <dbReference type="ARBA" id="ARBA00009497"/>
    </source>
</evidence>
<dbReference type="PRINTS" id="PR01346">
    <property type="entry name" value="HELNAPAPROT"/>
</dbReference>
<dbReference type="PANTHER" id="PTHR42932">
    <property type="entry name" value="GENERAL STRESS PROTEIN 20U"/>
    <property type="match status" value="1"/>
</dbReference>
<evidence type="ECO:0000259" key="3">
    <source>
        <dbReference type="Pfam" id="PF00210"/>
    </source>
</evidence>
<dbReference type="EMBL" id="LOJF01000001">
    <property type="protein sequence ID" value="KUH59536.1"/>
    <property type="molecule type" value="Genomic_DNA"/>
</dbReference>
<organism evidence="4 5">
    <name type="scientific">Tractidigestivibacter scatoligenes</name>
    <name type="common">Olsenella scatoligenes</name>
    <dbReference type="NCBI Taxonomy" id="1299998"/>
    <lineage>
        <taxon>Bacteria</taxon>
        <taxon>Bacillati</taxon>
        <taxon>Actinomycetota</taxon>
        <taxon>Coriobacteriia</taxon>
        <taxon>Coriobacteriales</taxon>
        <taxon>Atopobiaceae</taxon>
        <taxon>Tractidigestivibacter</taxon>
    </lineage>
</organism>
<dbReference type="OrthoDB" id="9797687at2"/>
<dbReference type="InterPro" id="IPR002177">
    <property type="entry name" value="DPS_DNA-bd"/>
</dbReference>
<comment type="caution">
    <text evidence="4">The sequence shown here is derived from an EMBL/GenBank/DDBJ whole genome shotgun (WGS) entry which is preliminary data.</text>
</comment>
<dbReference type="Gene3D" id="1.20.1260.10">
    <property type="match status" value="1"/>
</dbReference>
<dbReference type="PIRSF" id="PIRSF005900">
    <property type="entry name" value="Dps"/>
    <property type="match status" value="1"/>
</dbReference>
<dbReference type="Pfam" id="PF00210">
    <property type="entry name" value="Ferritin"/>
    <property type="match status" value="1"/>
</dbReference>
<dbReference type="AlphaFoldDB" id="A0A100YXJ1"/>
<dbReference type="Proteomes" id="UP000054078">
    <property type="component" value="Unassembled WGS sequence"/>
</dbReference>
<dbReference type="GO" id="GO:0016722">
    <property type="term" value="F:oxidoreductase activity, acting on metal ions"/>
    <property type="evidence" value="ECO:0007669"/>
    <property type="project" value="InterPro"/>
</dbReference>
<dbReference type="PANTHER" id="PTHR42932:SF1">
    <property type="entry name" value="GENERAL STRESS PROTEIN 20U"/>
    <property type="match status" value="1"/>
</dbReference>
<gene>
    <name evidence="4" type="ORF">AUL39_04340</name>
</gene>
<evidence type="ECO:0000256" key="2">
    <source>
        <dbReference type="RuleBase" id="RU003875"/>
    </source>
</evidence>
<feature type="domain" description="Ferritin/DPS" evidence="3">
    <location>
        <begin position="4"/>
        <end position="140"/>
    </location>
</feature>
<keyword evidence="5" id="KW-1185">Reference proteome</keyword>
<comment type="similarity">
    <text evidence="1 2">Belongs to the Dps family.</text>
</comment>
<dbReference type="RefSeq" id="WP_059053939.1">
    <property type="nucleotide sequence ID" value="NZ_LOJF01000001.1"/>
</dbReference>